<dbReference type="EMBL" id="AXCM01001491">
    <property type="status" value="NOT_ANNOTATED_CDS"/>
    <property type="molecule type" value="Genomic_DNA"/>
</dbReference>
<dbReference type="InterPro" id="IPR003347">
    <property type="entry name" value="JmjC_dom"/>
</dbReference>
<name>A0A182MJV4_9DIPT</name>
<dbReference type="VEuPathDB" id="VectorBase:ACUA020050"/>
<comment type="subcellular location">
    <subcellularLocation>
        <location evidence="1">Cytoplasm</location>
    </subcellularLocation>
</comment>
<accession>A0A182MJV4</accession>
<dbReference type="Gene3D" id="2.60.120.650">
    <property type="entry name" value="Cupin"/>
    <property type="match status" value="1"/>
</dbReference>
<dbReference type="GO" id="GO:0005737">
    <property type="term" value="C:cytoplasm"/>
    <property type="evidence" value="ECO:0007669"/>
    <property type="project" value="UniProtKB-SubCell"/>
</dbReference>
<proteinExistence type="predicted"/>
<dbReference type="PANTHER" id="PTHR12461">
    <property type="entry name" value="HYPOXIA-INDUCIBLE FACTOR 1 ALPHA INHIBITOR-RELATED"/>
    <property type="match status" value="1"/>
</dbReference>
<dbReference type="SUPFAM" id="SSF51197">
    <property type="entry name" value="Clavaminate synthase-like"/>
    <property type="match status" value="1"/>
</dbReference>
<dbReference type="STRING" id="139723.A0A182MJV4"/>
<evidence type="ECO:0000259" key="4">
    <source>
        <dbReference type="PROSITE" id="PS51184"/>
    </source>
</evidence>
<dbReference type="PROSITE" id="PS51184">
    <property type="entry name" value="JMJC"/>
    <property type="match status" value="1"/>
</dbReference>
<evidence type="ECO:0000313" key="6">
    <source>
        <dbReference type="Proteomes" id="UP000075883"/>
    </source>
</evidence>
<reference evidence="6" key="1">
    <citation type="submission" date="2013-09" db="EMBL/GenBank/DDBJ databases">
        <title>The Genome Sequence of Anopheles culicifacies species A.</title>
        <authorList>
            <consortium name="The Broad Institute Genomics Platform"/>
            <person name="Neafsey D.E."/>
            <person name="Besansky N."/>
            <person name="Howell P."/>
            <person name="Walton C."/>
            <person name="Young S.K."/>
            <person name="Zeng Q."/>
            <person name="Gargeya S."/>
            <person name="Fitzgerald M."/>
            <person name="Haas B."/>
            <person name="Abouelleil A."/>
            <person name="Allen A.W."/>
            <person name="Alvarado L."/>
            <person name="Arachchi H.M."/>
            <person name="Berlin A.M."/>
            <person name="Chapman S.B."/>
            <person name="Gainer-Dewar J."/>
            <person name="Goldberg J."/>
            <person name="Griggs A."/>
            <person name="Gujja S."/>
            <person name="Hansen M."/>
            <person name="Howarth C."/>
            <person name="Imamovic A."/>
            <person name="Ireland A."/>
            <person name="Larimer J."/>
            <person name="McCowan C."/>
            <person name="Murphy C."/>
            <person name="Pearson M."/>
            <person name="Poon T.W."/>
            <person name="Priest M."/>
            <person name="Roberts A."/>
            <person name="Saif S."/>
            <person name="Shea T."/>
            <person name="Sisk P."/>
            <person name="Sykes S."/>
            <person name="Wortman J."/>
            <person name="Nusbaum C."/>
            <person name="Birren B."/>
        </authorList>
    </citation>
    <scope>NUCLEOTIDE SEQUENCE [LARGE SCALE GENOMIC DNA]</scope>
    <source>
        <strain evidence="6">A-37</strain>
    </source>
</reference>
<keyword evidence="6" id="KW-1185">Reference proteome</keyword>
<keyword evidence="2" id="KW-0963">Cytoplasm</keyword>
<evidence type="ECO:0000256" key="3">
    <source>
        <dbReference type="ARBA" id="ARBA00037342"/>
    </source>
</evidence>
<organism evidence="5 6">
    <name type="scientific">Anopheles culicifacies</name>
    <dbReference type="NCBI Taxonomy" id="139723"/>
    <lineage>
        <taxon>Eukaryota</taxon>
        <taxon>Metazoa</taxon>
        <taxon>Ecdysozoa</taxon>
        <taxon>Arthropoda</taxon>
        <taxon>Hexapoda</taxon>
        <taxon>Insecta</taxon>
        <taxon>Pterygota</taxon>
        <taxon>Neoptera</taxon>
        <taxon>Endopterygota</taxon>
        <taxon>Diptera</taxon>
        <taxon>Nematocera</taxon>
        <taxon>Culicoidea</taxon>
        <taxon>Culicidae</taxon>
        <taxon>Anophelinae</taxon>
        <taxon>Anopheles</taxon>
        <taxon>culicifacies species complex</taxon>
    </lineage>
</organism>
<dbReference type="SMART" id="SM00558">
    <property type="entry name" value="JmjC"/>
    <property type="match status" value="1"/>
</dbReference>
<dbReference type="EnsemblMetazoa" id="ACUA020050-RA">
    <property type="protein sequence ID" value="ACUA020050-PA"/>
    <property type="gene ID" value="ACUA020050"/>
</dbReference>
<dbReference type="AlphaFoldDB" id="A0A182MJV4"/>
<evidence type="ECO:0000256" key="2">
    <source>
        <dbReference type="ARBA" id="ARBA00022490"/>
    </source>
</evidence>
<reference evidence="5" key="2">
    <citation type="submission" date="2020-05" db="UniProtKB">
        <authorList>
            <consortium name="EnsemblMetazoa"/>
        </authorList>
    </citation>
    <scope>IDENTIFICATION</scope>
    <source>
        <strain evidence="5">A-37</strain>
    </source>
</reference>
<dbReference type="PANTHER" id="PTHR12461:SF43">
    <property type="entry name" value="HSPB1-ASSOCIATED PROTEIN 1"/>
    <property type="match status" value="1"/>
</dbReference>
<comment type="function">
    <text evidence="3">May play a role in cellular stress response.</text>
</comment>
<evidence type="ECO:0000313" key="5">
    <source>
        <dbReference type="EnsemblMetazoa" id="ACUA020050-PA"/>
    </source>
</evidence>
<sequence length="398" mass="46491">MDPAKLKEIVLNAKRPYVLYNIKPEWRCFQQTFDEWCEAFDNVHQNPVPFDGCSVMSGCNPQWEWQRTKSEMRMRDICNRDTHRKVERWNSFSYRNIALLPEPCRRGINFAYFGFPEVEEDITFWIGSAQAHTPCHYDTYGCNIVVQVFGRKSWTLLPPEAKLTPVRVPFEESSVYCEENFYSPASYRQFTKVEDEVYHVVLEPGMALIVPPKWWHYVETLEPALNFNTWLSLETDVDSLITECISKLLMQDLCDGVAENIKSHIINPNEDLLSSSDSIDKSYDILNYLVDQKRNNKQQCTSPRRYSSNYLTDDDFNQLIDECKSSIKPVEKLQPCDFFNIIANNHSRYDSSLNDRNYAGLSDAEIEQVVRLEKLVNVCCKPDVVKLIESALLDEYRR</sequence>
<dbReference type="InterPro" id="IPR041667">
    <property type="entry name" value="Cupin_8"/>
</dbReference>
<feature type="domain" description="JmjC" evidence="4">
    <location>
        <begin position="89"/>
        <end position="244"/>
    </location>
</feature>
<evidence type="ECO:0000256" key="1">
    <source>
        <dbReference type="ARBA" id="ARBA00004496"/>
    </source>
</evidence>
<dbReference type="Proteomes" id="UP000075883">
    <property type="component" value="Unassembled WGS sequence"/>
</dbReference>
<dbReference type="Pfam" id="PF13621">
    <property type="entry name" value="Cupin_8"/>
    <property type="match status" value="1"/>
</dbReference>
<protein>
    <recommendedName>
        <fullName evidence="4">JmjC domain-containing protein</fullName>
    </recommendedName>
</protein>